<gene>
    <name evidence="1" type="ORF">HMPREF1218_2061</name>
</gene>
<sequence>MNIFGQTFRRLLRIPRSYGFGVQSPFAYEFVRCVVNEKYPYYAYEELYDREAVRDKTELKRCRLCLRLANYIQASSWGIAQEKNQRYEKYINAGCRKTKVLTGCSADRRSELGSCQVLLMTLLDDWRPMFDSFVETATSQSVLLVMNIDVTRETRQAWRRIMNDSRTGVTFDLLDCGIVFFDLKMHKQNYKINY</sequence>
<protein>
    <submittedName>
        <fullName evidence="1">Uncharacterized protein</fullName>
    </submittedName>
</protein>
<dbReference type="PATRIC" id="fig|1081904.3.peg.1219"/>
<reference evidence="1 2" key="1">
    <citation type="submission" date="2013-08" db="EMBL/GenBank/DDBJ databases">
        <authorList>
            <person name="Durkin A.S."/>
            <person name="Haft D.R."/>
            <person name="McCorrison J."/>
            <person name="Torralba M."/>
            <person name="Gillis M."/>
            <person name="Haft D.H."/>
            <person name="Methe B."/>
            <person name="Sutton G."/>
            <person name="Nelson K.E."/>
        </authorList>
    </citation>
    <scope>NUCLEOTIDE SEQUENCE [LARGE SCALE GENOMIC DNA]</scope>
    <source>
        <strain evidence="1 2">F0068</strain>
    </source>
</reference>
<comment type="caution">
    <text evidence="1">The sequence shown here is derived from an EMBL/GenBank/DDBJ whole genome shotgun (WGS) entry which is preliminary data.</text>
</comment>
<keyword evidence="2" id="KW-1185">Reference proteome</keyword>
<name>U2LAC7_9BACT</name>
<evidence type="ECO:0000313" key="2">
    <source>
        <dbReference type="Proteomes" id="UP000016600"/>
    </source>
</evidence>
<organism evidence="1 2">
    <name type="scientific">Hoylesella pleuritidis F0068</name>
    <dbReference type="NCBI Taxonomy" id="1081904"/>
    <lineage>
        <taxon>Bacteria</taxon>
        <taxon>Pseudomonadati</taxon>
        <taxon>Bacteroidota</taxon>
        <taxon>Bacteroidia</taxon>
        <taxon>Bacteroidales</taxon>
        <taxon>Prevotellaceae</taxon>
        <taxon>Hoylesella</taxon>
    </lineage>
</organism>
<dbReference type="EMBL" id="AWET01000027">
    <property type="protein sequence ID" value="ERK01433.1"/>
    <property type="molecule type" value="Genomic_DNA"/>
</dbReference>
<evidence type="ECO:0000313" key="1">
    <source>
        <dbReference type="EMBL" id="ERK01433.1"/>
    </source>
</evidence>
<proteinExistence type="predicted"/>
<dbReference type="AlphaFoldDB" id="U2LAC7"/>
<dbReference type="Proteomes" id="UP000016600">
    <property type="component" value="Unassembled WGS sequence"/>
</dbReference>
<accession>U2LAC7</accession>